<keyword evidence="2" id="KW-0378">Hydrolase</keyword>
<dbReference type="EMBL" id="JBHSRJ010000005">
    <property type="protein sequence ID" value="MFC6044297.1"/>
    <property type="molecule type" value="Genomic_DNA"/>
</dbReference>
<comment type="caution">
    <text evidence="2">The sequence shown here is derived from an EMBL/GenBank/DDBJ whole genome shotgun (WGS) entry which is preliminary data.</text>
</comment>
<dbReference type="Pfam" id="PF00144">
    <property type="entry name" value="Beta-lactamase"/>
    <property type="match status" value="1"/>
</dbReference>
<evidence type="ECO:0000313" key="2">
    <source>
        <dbReference type="EMBL" id="MFC6044297.1"/>
    </source>
</evidence>
<sequence length="462" mass="50174">MSNLDAVRAWIDDQLPTLLEKYDVPAAAWAVLADGEVADGAAGILNKSTGVEATPDSIFQIGSITKLWTSTLVMQLVDEGKLDIDLPVRTYLPEFRIGDEAAAAVITTRQLLIHTAGFEGDIFTDTGVGDDCVEKYLGVLHEVPQLFPVGERFSYNNAGYCVLGRLVEVLREKTYDACLREHLFAPLGLTHAATNPYEAIMFRAALGHIELEPGGGYQPAPYWTFARSNAPAGSMLSMRPRDLLKFAAMHMADGKAEDGTQVLAPGTAARMHAKQVELPDLGLMGTSWGLGFERFDTPEGAIIGHDGSTIGQNAFLRIVPEAGVAVALLTNGGDIITLYQDLYHHVLDALTDTHLPALPVPPDDPPTIDASRYVGTYSTEVGDMTVSQDEDGRIWIEMVPKGMFEELGEQPERKELVYYSDDSLIPVESDHGMHMPHAFLGDDGEGRALYLHVGRAIRRAGA</sequence>
<dbReference type="InterPro" id="IPR050789">
    <property type="entry name" value="Diverse_Enzym_Activities"/>
</dbReference>
<dbReference type="PANTHER" id="PTHR43283:SF3">
    <property type="entry name" value="BETA-LACTAMASE FAMILY PROTEIN (AFU_ORTHOLOGUE AFUA_5G07500)"/>
    <property type="match status" value="1"/>
</dbReference>
<dbReference type="GO" id="GO:0016787">
    <property type="term" value="F:hydrolase activity"/>
    <property type="evidence" value="ECO:0007669"/>
    <property type="project" value="UniProtKB-KW"/>
</dbReference>
<accession>A0ABW1LM51</accession>
<dbReference type="EC" id="3.-.-.-" evidence="2"/>
<dbReference type="Gene3D" id="3.40.710.10">
    <property type="entry name" value="DD-peptidase/beta-lactamase superfamily"/>
    <property type="match status" value="1"/>
</dbReference>
<dbReference type="RefSeq" id="WP_379155499.1">
    <property type="nucleotide sequence ID" value="NZ_JBHSRJ010000005.1"/>
</dbReference>
<organism evidence="2 3">
    <name type="scientific">Nocardioides hankookensis</name>
    <dbReference type="NCBI Taxonomy" id="443157"/>
    <lineage>
        <taxon>Bacteria</taxon>
        <taxon>Bacillati</taxon>
        <taxon>Actinomycetota</taxon>
        <taxon>Actinomycetes</taxon>
        <taxon>Propionibacteriales</taxon>
        <taxon>Nocardioidaceae</taxon>
        <taxon>Nocardioides</taxon>
    </lineage>
</organism>
<dbReference type="Proteomes" id="UP001596135">
    <property type="component" value="Unassembled WGS sequence"/>
</dbReference>
<evidence type="ECO:0000259" key="1">
    <source>
        <dbReference type="Pfam" id="PF00144"/>
    </source>
</evidence>
<dbReference type="InterPro" id="IPR012338">
    <property type="entry name" value="Beta-lactam/transpept-like"/>
</dbReference>
<feature type="domain" description="Beta-lactamase-related" evidence="1">
    <location>
        <begin position="16"/>
        <end position="344"/>
    </location>
</feature>
<evidence type="ECO:0000313" key="3">
    <source>
        <dbReference type="Proteomes" id="UP001596135"/>
    </source>
</evidence>
<name>A0ABW1LM51_9ACTN</name>
<protein>
    <submittedName>
        <fullName evidence="2">Serine hydrolase domain-containing protein</fullName>
        <ecNumber evidence="2">3.-.-.-</ecNumber>
    </submittedName>
</protein>
<dbReference type="SUPFAM" id="SSF56601">
    <property type="entry name" value="beta-lactamase/transpeptidase-like"/>
    <property type="match status" value="1"/>
</dbReference>
<dbReference type="InterPro" id="IPR001466">
    <property type="entry name" value="Beta-lactam-related"/>
</dbReference>
<reference evidence="3" key="1">
    <citation type="journal article" date="2019" name="Int. J. Syst. Evol. Microbiol.">
        <title>The Global Catalogue of Microorganisms (GCM) 10K type strain sequencing project: providing services to taxonomists for standard genome sequencing and annotation.</title>
        <authorList>
            <consortium name="The Broad Institute Genomics Platform"/>
            <consortium name="The Broad Institute Genome Sequencing Center for Infectious Disease"/>
            <person name="Wu L."/>
            <person name="Ma J."/>
        </authorList>
    </citation>
    <scope>NUCLEOTIDE SEQUENCE [LARGE SCALE GENOMIC DNA]</scope>
    <source>
        <strain evidence="3">CCUG 54522</strain>
    </source>
</reference>
<proteinExistence type="predicted"/>
<dbReference type="PANTHER" id="PTHR43283">
    <property type="entry name" value="BETA-LACTAMASE-RELATED"/>
    <property type="match status" value="1"/>
</dbReference>
<keyword evidence="3" id="KW-1185">Reference proteome</keyword>
<gene>
    <name evidence="2" type="ORF">ACFPYL_14485</name>
</gene>